<sequence>MLIAVKSLTGKVLNETHYYPFGLTMAGISSKAANTFDNKIKYNGKELQSAEFADDSGLELYDYGARLYDQQIGRWWILDPKSELGRRWSPYNYCFNNPIRFTDPDGMWPDPPRFGAGINLTISLSKKPVFNASVAVGVSLPMGGTTANLNTALNVRSFGLGTAHGSTGSTAVKTDVVVSLENPLKLTPCYRLNVTPIRQTNVTPCGHFKLTP</sequence>
<name>A0A4Q1CD06_9BACT</name>
<evidence type="ECO:0000313" key="1">
    <source>
        <dbReference type="EMBL" id="RXK57331.1"/>
    </source>
</evidence>
<gene>
    <name evidence="1" type="ORF">ESA94_21255</name>
</gene>
<comment type="caution">
    <text evidence="1">The sequence shown here is derived from an EMBL/GenBank/DDBJ whole genome shotgun (WGS) entry which is preliminary data.</text>
</comment>
<protein>
    <submittedName>
        <fullName evidence="1">RHS repeat-associated core domain-containing protein</fullName>
    </submittedName>
</protein>
<proteinExistence type="predicted"/>
<dbReference type="InterPro" id="IPR022385">
    <property type="entry name" value="Rhs_assc_core"/>
</dbReference>
<dbReference type="Gene3D" id="2.180.10.10">
    <property type="entry name" value="RHS repeat-associated core"/>
    <property type="match status" value="1"/>
</dbReference>
<dbReference type="Proteomes" id="UP000290204">
    <property type="component" value="Unassembled WGS sequence"/>
</dbReference>
<evidence type="ECO:0000313" key="2">
    <source>
        <dbReference type="Proteomes" id="UP000290204"/>
    </source>
</evidence>
<accession>A0A4Q1CD06</accession>
<dbReference type="AlphaFoldDB" id="A0A4Q1CD06"/>
<dbReference type="PANTHER" id="PTHR32305">
    <property type="match status" value="1"/>
</dbReference>
<keyword evidence="2" id="KW-1185">Reference proteome</keyword>
<dbReference type="InterPro" id="IPR050708">
    <property type="entry name" value="T6SS_VgrG/RHS"/>
</dbReference>
<organism evidence="1 2">
    <name type="scientific">Lacibacter luteus</name>
    <dbReference type="NCBI Taxonomy" id="2508719"/>
    <lineage>
        <taxon>Bacteria</taxon>
        <taxon>Pseudomonadati</taxon>
        <taxon>Bacteroidota</taxon>
        <taxon>Chitinophagia</taxon>
        <taxon>Chitinophagales</taxon>
        <taxon>Chitinophagaceae</taxon>
        <taxon>Lacibacter</taxon>
    </lineage>
</organism>
<dbReference type="OrthoDB" id="2972467at2"/>
<dbReference type="EMBL" id="SDHW01000014">
    <property type="protein sequence ID" value="RXK57331.1"/>
    <property type="molecule type" value="Genomic_DNA"/>
</dbReference>
<reference evidence="1 2" key="1">
    <citation type="submission" date="2019-01" db="EMBL/GenBank/DDBJ databases">
        <title>Lacibacter sp. strain TTM-7.</title>
        <authorList>
            <person name="Chen W.-M."/>
        </authorList>
    </citation>
    <scope>NUCLEOTIDE SEQUENCE [LARGE SCALE GENOMIC DNA]</scope>
    <source>
        <strain evidence="1 2">TTM-7</strain>
    </source>
</reference>
<dbReference type="NCBIfam" id="TIGR03696">
    <property type="entry name" value="Rhs_assc_core"/>
    <property type="match status" value="1"/>
</dbReference>
<dbReference type="PANTHER" id="PTHR32305:SF15">
    <property type="entry name" value="PROTEIN RHSA-RELATED"/>
    <property type="match status" value="1"/>
</dbReference>